<keyword evidence="2" id="KW-1185">Reference proteome</keyword>
<comment type="caution">
    <text evidence="1">The sequence shown here is derived from an EMBL/GenBank/DDBJ whole genome shotgun (WGS) entry which is preliminary data.</text>
</comment>
<reference evidence="2" key="1">
    <citation type="journal article" date="2023" name="Nat. Plants">
        <title>Single-cell RNA sequencing provides a high-resolution roadmap for understanding the multicellular compartmentation of specialized metabolism.</title>
        <authorList>
            <person name="Sun S."/>
            <person name="Shen X."/>
            <person name="Li Y."/>
            <person name="Li Y."/>
            <person name="Wang S."/>
            <person name="Li R."/>
            <person name="Zhang H."/>
            <person name="Shen G."/>
            <person name="Guo B."/>
            <person name="Wei J."/>
            <person name="Xu J."/>
            <person name="St-Pierre B."/>
            <person name="Chen S."/>
            <person name="Sun C."/>
        </authorList>
    </citation>
    <scope>NUCLEOTIDE SEQUENCE [LARGE SCALE GENOMIC DNA]</scope>
</reference>
<proteinExistence type="predicted"/>
<organism evidence="1 2">
    <name type="scientific">Catharanthus roseus</name>
    <name type="common">Madagascar periwinkle</name>
    <name type="synonym">Vinca rosea</name>
    <dbReference type="NCBI Taxonomy" id="4058"/>
    <lineage>
        <taxon>Eukaryota</taxon>
        <taxon>Viridiplantae</taxon>
        <taxon>Streptophyta</taxon>
        <taxon>Embryophyta</taxon>
        <taxon>Tracheophyta</taxon>
        <taxon>Spermatophyta</taxon>
        <taxon>Magnoliopsida</taxon>
        <taxon>eudicotyledons</taxon>
        <taxon>Gunneridae</taxon>
        <taxon>Pentapetalae</taxon>
        <taxon>asterids</taxon>
        <taxon>lamiids</taxon>
        <taxon>Gentianales</taxon>
        <taxon>Apocynaceae</taxon>
        <taxon>Rauvolfioideae</taxon>
        <taxon>Vinceae</taxon>
        <taxon>Catharanthinae</taxon>
        <taxon>Catharanthus</taxon>
    </lineage>
</organism>
<name>A0ACC0B098_CATRO</name>
<sequence>MRQAIFLHFSLGILAFAFVASQVKAEDPYRFFTWVVQYGEIAPLGFKQRGILINGQFPGPTINAITNDNIIVNVINKLNEPFLITWHGIKQRKSSWEDGVLGTNCPIPPNSNWTYKMQLKDQIGSYHYYPSTLMHRAAGGFGGFNILARSVIPVPYPKPLDEFTLLISDWWKSDNKVLQQILDSGKPFPSPDALLINGLPNSATFTGIKGQTYLFRVSNVALTTSINFRIQGHVLTLVEVEGSHTMQEVYESLDLHPGQSSSFLVTLHANIKDYFIVASSRFTSPKFLTTTAILRYSGSKTPATKPLPVGPTYQIHWSMKQARTIRWNLTANAARPNPQGSYHYGTIPIARSIILANSADKINGKSRYSLNKISYINPDTPLKLADYFNIPGVFVLNGIKDSPPSGPAVLGTSVFDISLHDYVEVVFQNNENSLQSYHLDGNDFWIVAYGSGQWNSTLRKKYNLEDATTRNTVQVYPNSWSAILISMDNKGMWNLRSSIWPRRYLGQELYMRVWNNERSLYTEYDIPDNALLCGKAKK</sequence>
<evidence type="ECO:0000313" key="2">
    <source>
        <dbReference type="Proteomes" id="UP001060085"/>
    </source>
</evidence>
<protein>
    <submittedName>
        <fullName evidence="1">Uncharacterized protein</fullName>
    </submittedName>
</protein>
<dbReference type="Proteomes" id="UP001060085">
    <property type="component" value="Linkage Group LG04"/>
</dbReference>
<dbReference type="EMBL" id="CM044704">
    <property type="protein sequence ID" value="KAI5665894.1"/>
    <property type="molecule type" value="Genomic_DNA"/>
</dbReference>
<evidence type="ECO:0000313" key="1">
    <source>
        <dbReference type="EMBL" id="KAI5665894.1"/>
    </source>
</evidence>
<gene>
    <name evidence="1" type="ORF">M9H77_15747</name>
</gene>
<accession>A0ACC0B098</accession>